<dbReference type="InterPro" id="IPR003439">
    <property type="entry name" value="ABC_transporter-like_ATP-bd"/>
</dbReference>
<evidence type="ECO:0000313" key="6">
    <source>
        <dbReference type="Proteomes" id="UP000569092"/>
    </source>
</evidence>
<feature type="domain" description="ABC transporter" evidence="4">
    <location>
        <begin position="30"/>
        <end position="260"/>
    </location>
</feature>
<dbReference type="PANTHER" id="PTHR42711">
    <property type="entry name" value="ABC TRANSPORTER ATP-BINDING PROTEIN"/>
    <property type="match status" value="1"/>
</dbReference>
<evidence type="ECO:0000256" key="3">
    <source>
        <dbReference type="ARBA" id="ARBA00022840"/>
    </source>
</evidence>
<comment type="caution">
    <text evidence="5">The sequence shown here is derived from an EMBL/GenBank/DDBJ whole genome shotgun (WGS) entry which is preliminary data.</text>
</comment>
<reference evidence="5 6" key="1">
    <citation type="submission" date="2020-08" db="EMBL/GenBank/DDBJ databases">
        <title>Genomic Encyclopedia of Type Strains, Phase IV (KMG-V): Genome sequencing to study the core and pangenomes of soil and plant-associated prokaryotes.</title>
        <authorList>
            <person name="Whitman W."/>
        </authorList>
    </citation>
    <scope>NUCLEOTIDE SEQUENCE [LARGE SCALE GENOMIC DNA]</scope>
    <source>
        <strain evidence="5 6">M8US30</strain>
    </source>
</reference>
<evidence type="ECO:0000259" key="4">
    <source>
        <dbReference type="PROSITE" id="PS50893"/>
    </source>
</evidence>
<dbReference type="AlphaFoldDB" id="A0A7W8N200"/>
<evidence type="ECO:0000256" key="1">
    <source>
        <dbReference type="ARBA" id="ARBA00022448"/>
    </source>
</evidence>
<keyword evidence="1" id="KW-0813">Transport</keyword>
<dbReference type="EMBL" id="JACHDZ010000001">
    <property type="protein sequence ID" value="MBB5342842.1"/>
    <property type="molecule type" value="Genomic_DNA"/>
</dbReference>
<dbReference type="SUPFAM" id="SSF52540">
    <property type="entry name" value="P-loop containing nucleoside triphosphate hydrolases"/>
    <property type="match status" value="1"/>
</dbReference>
<dbReference type="PROSITE" id="PS50893">
    <property type="entry name" value="ABC_TRANSPORTER_2"/>
    <property type="match status" value="1"/>
</dbReference>
<dbReference type="PROSITE" id="PS00211">
    <property type="entry name" value="ABC_TRANSPORTER_1"/>
    <property type="match status" value="1"/>
</dbReference>
<proteinExistence type="predicted"/>
<organism evidence="5 6">
    <name type="scientific">Tunturiibacter lichenicola</name>
    <dbReference type="NCBI Taxonomy" id="2051959"/>
    <lineage>
        <taxon>Bacteria</taxon>
        <taxon>Pseudomonadati</taxon>
        <taxon>Acidobacteriota</taxon>
        <taxon>Terriglobia</taxon>
        <taxon>Terriglobales</taxon>
        <taxon>Acidobacteriaceae</taxon>
        <taxon>Tunturiibacter</taxon>
    </lineage>
</organism>
<dbReference type="InterPro" id="IPR003593">
    <property type="entry name" value="AAA+_ATPase"/>
</dbReference>
<sequence length="292" mass="30909">MPPTDDPTHPEFASAGTSIAICFPHMVPAVTTTGLTRRFGEFTAVQDVNLTVAPGQFFGFLGPNGAGKSTTIKMLTGLLAPTSGSIQILGLDAATNPIEVKRQIGVVPEGLALFGRLTAAEYLHFVGRMYGLDAATTAARTTELLDFMSLAGETKKLITDFSHGMQKKLALAAAVIHGPRILFLDEPFEGVDAIASGTLKAMLQGMIARGATIFLTSHVLEIVERLCTHIAIIDRGHLIANGSLEELRAGVQARNPEGNGNNQILTLEQIFLSIVGGDPAIAPPEQELSWLG</sequence>
<gene>
    <name evidence="5" type="ORF">HDF10_000792</name>
</gene>
<dbReference type="PANTHER" id="PTHR42711:SF19">
    <property type="entry name" value="DOXORUBICIN RESISTANCE ATP-BINDING PROTEIN DRRA"/>
    <property type="match status" value="1"/>
</dbReference>
<dbReference type="InterPro" id="IPR017871">
    <property type="entry name" value="ABC_transporter-like_CS"/>
</dbReference>
<dbReference type="SMART" id="SM00382">
    <property type="entry name" value="AAA"/>
    <property type="match status" value="1"/>
</dbReference>
<dbReference type="InterPro" id="IPR027417">
    <property type="entry name" value="P-loop_NTPase"/>
</dbReference>
<dbReference type="InterPro" id="IPR050763">
    <property type="entry name" value="ABC_transporter_ATP-binding"/>
</dbReference>
<keyword evidence="2" id="KW-0547">Nucleotide-binding</keyword>
<keyword evidence="3 5" id="KW-0067">ATP-binding</keyword>
<dbReference type="GO" id="GO:0005524">
    <property type="term" value="F:ATP binding"/>
    <property type="evidence" value="ECO:0007669"/>
    <property type="project" value="UniProtKB-KW"/>
</dbReference>
<evidence type="ECO:0000313" key="5">
    <source>
        <dbReference type="EMBL" id="MBB5342842.1"/>
    </source>
</evidence>
<dbReference type="GO" id="GO:0016887">
    <property type="term" value="F:ATP hydrolysis activity"/>
    <property type="evidence" value="ECO:0007669"/>
    <property type="project" value="InterPro"/>
</dbReference>
<accession>A0A7W8N200</accession>
<evidence type="ECO:0000256" key="2">
    <source>
        <dbReference type="ARBA" id="ARBA00022741"/>
    </source>
</evidence>
<dbReference type="Gene3D" id="3.40.50.300">
    <property type="entry name" value="P-loop containing nucleotide triphosphate hydrolases"/>
    <property type="match status" value="1"/>
</dbReference>
<name>A0A7W8N200_9BACT</name>
<protein>
    <submittedName>
        <fullName evidence="5">ABC-2 type transport system ATP-binding protein</fullName>
    </submittedName>
</protein>
<dbReference type="Proteomes" id="UP000569092">
    <property type="component" value="Unassembled WGS sequence"/>
</dbReference>
<dbReference type="Pfam" id="PF00005">
    <property type="entry name" value="ABC_tran"/>
    <property type="match status" value="1"/>
</dbReference>